<sequence length="53" mass="6255">MEAVAFLFGFVIYFGMIVFMLWFAISLIKTLKEKNQILKEIARNLENRGKEEI</sequence>
<proteinExistence type="predicted"/>
<keyword evidence="1" id="KW-1133">Transmembrane helix</keyword>
<keyword evidence="1" id="KW-0812">Transmembrane</keyword>
<evidence type="ECO:0000313" key="2">
    <source>
        <dbReference type="EMBL" id="NIK14696.1"/>
    </source>
</evidence>
<dbReference type="RefSeq" id="WP_166909100.1">
    <property type="nucleotide sequence ID" value="NZ_JAASRS010000001.1"/>
</dbReference>
<gene>
    <name evidence="2" type="ORF">BDD39_001206</name>
</gene>
<evidence type="ECO:0000313" key="3">
    <source>
        <dbReference type="Proteomes" id="UP000532769"/>
    </source>
</evidence>
<dbReference type="AlphaFoldDB" id="A0A846MAY4"/>
<accession>A0A846MAY4</accession>
<feature type="transmembrane region" description="Helical" evidence="1">
    <location>
        <begin position="6"/>
        <end position="28"/>
    </location>
</feature>
<dbReference type="EMBL" id="JAASRS010000001">
    <property type="protein sequence ID" value="NIK14696.1"/>
    <property type="molecule type" value="Genomic_DNA"/>
</dbReference>
<reference evidence="2 3" key="1">
    <citation type="submission" date="2020-03" db="EMBL/GenBank/DDBJ databases">
        <title>Genomic Encyclopedia of Archaeal and Bacterial Type Strains, Phase II (KMG-II): from individual species to whole genera.</title>
        <authorList>
            <person name="Goeker M."/>
        </authorList>
    </citation>
    <scope>NUCLEOTIDE SEQUENCE [LARGE SCALE GENOMIC DNA]</scope>
    <source>
        <strain evidence="2 3">DSM 4749</strain>
    </source>
</reference>
<dbReference type="Proteomes" id="UP000532769">
    <property type="component" value="Unassembled WGS sequence"/>
</dbReference>
<comment type="caution">
    <text evidence="2">The sequence shown here is derived from an EMBL/GenBank/DDBJ whole genome shotgun (WGS) entry which is preliminary data.</text>
</comment>
<organism evidence="2 3">
    <name type="scientific">Saccharococcus thermophilus</name>
    <dbReference type="NCBI Taxonomy" id="29396"/>
    <lineage>
        <taxon>Bacteria</taxon>
        <taxon>Bacillati</taxon>
        <taxon>Bacillota</taxon>
        <taxon>Bacilli</taxon>
        <taxon>Bacillales</taxon>
        <taxon>Anoxybacillaceae</taxon>
        <taxon>Saccharococcus</taxon>
    </lineage>
</organism>
<name>A0A846MAY4_9BACL</name>
<protein>
    <submittedName>
        <fullName evidence="2">Heme exporter protein D</fullName>
    </submittedName>
</protein>
<keyword evidence="1" id="KW-0472">Membrane</keyword>
<keyword evidence="3" id="KW-1185">Reference proteome</keyword>
<evidence type="ECO:0000256" key="1">
    <source>
        <dbReference type="SAM" id="Phobius"/>
    </source>
</evidence>